<gene>
    <name evidence="8" type="ORF">DVS81_12760</name>
</gene>
<keyword evidence="3 8" id="KW-0808">Transferase</keyword>
<feature type="domain" description="MmeI-like DNA-methyltransferase" evidence="7">
    <location>
        <begin position="354"/>
        <end position="587"/>
    </location>
</feature>
<dbReference type="AlphaFoldDB" id="A0A369XMW7"/>
<dbReference type="SUPFAM" id="SSF53335">
    <property type="entry name" value="S-adenosyl-L-methionine-dependent methyltransferases"/>
    <property type="match status" value="1"/>
</dbReference>
<dbReference type="EC" id="2.1.1.72" evidence="1"/>
<dbReference type="InterPro" id="IPR046816">
    <property type="entry name" value="MmeI_Mtase"/>
</dbReference>
<dbReference type="InterPro" id="IPR029063">
    <property type="entry name" value="SAM-dependent_MTases_sf"/>
</dbReference>
<dbReference type="Pfam" id="PF20473">
    <property type="entry name" value="MmeI_Mtase"/>
    <property type="match status" value="1"/>
</dbReference>
<comment type="catalytic activity">
    <reaction evidence="4">
        <text>a 2'-deoxyadenosine in DNA + S-adenosyl-L-methionine = an N(6)-methyl-2'-deoxyadenosine in DNA + S-adenosyl-L-homocysteine + H(+)</text>
        <dbReference type="Rhea" id="RHEA:15197"/>
        <dbReference type="Rhea" id="RHEA-COMP:12418"/>
        <dbReference type="Rhea" id="RHEA-COMP:12419"/>
        <dbReference type="ChEBI" id="CHEBI:15378"/>
        <dbReference type="ChEBI" id="CHEBI:57856"/>
        <dbReference type="ChEBI" id="CHEBI:59789"/>
        <dbReference type="ChEBI" id="CHEBI:90615"/>
        <dbReference type="ChEBI" id="CHEBI:90616"/>
        <dbReference type="EC" id="2.1.1.72"/>
    </reaction>
</comment>
<dbReference type="Pfam" id="PF20466">
    <property type="entry name" value="MmeI_TRD"/>
    <property type="match status" value="1"/>
</dbReference>
<sequence>MTPSQFIARWRENPLSERAGSQAFFLDLCALLGVEAPNDPDDYCFERGATRTGAGHGWADVWKRGHFGWENKGPGGDLGSALKQLMTYALALDNPPLLVVSNRALTQIHTHFTGRPSETHSIRLEDIGTPENLQKLRWLFTDPEKFRPGRTVQEITADAAGRFADIAQSMTGRGHDPQKVAHLLIQCLFCMFAEDIELLPKQLFERVLNKRGADSVKLGVALGELFRAMQSGGDFLLEDIAWFNGGLFARVELIELTPGEVAALHAASRMDWSAIEPAILGTLFERGLDPKIRAPLGANYTDPGTIMKLVNPVIVEPLAREWAQARARIGLLVARYHAGGKGSQMAWKEAQALFLGYLERLKDFRVLDPACGSGNFLYLSLRALKDLEHRANLDAEALGLQRQLAIETSPANVLGIEINAYAAELARVTVWVGEIQWMLKNGYDFRRNPILAPLDHIEHRDALLKNDGSEAAWPKADVIVGNPPFLGDKMMRGELGGDYVERLRKCYEGRVPGGADLVTYWFEKSRAQIEAGLCERAGLVATNSIRQKRNRVVLQRILQSTHIFEAWSDEEWVNEGAAVRVSLVCFGQTGSMRLDGTPVAVIHADLTGSALNDQALDLTQAKPLSANGGRSFFGICLAGPFKVDTTTALVWLKDTANPNGRPNSDVVRPIYNGSDVTRRWAGNWVVDFAGRKQSDAADYLAPFAYVEAEVKPVRSGNRELARAEMWWRHGRFRPELRAALHGLAYYIATPETAKHRFFVKFPVKVAPEHKLIAIPRQDDSMLGILSSRFHCLWAIEKGGRLGVGNDPVYNTSLCFETFPFPFGFDLGAVPANGEPFSIIARAAADLDAWREKWLNPEGWLEWEITPEEQAASFPPRPVPRPDHARAWKLRTLTKLYNEMPAGLQLRQQELDRTVAAAYGWIDYTPEMPDEEILRRLLALNLERSCRG</sequence>
<keyword evidence="2 8" id="KW-0489">Methyltransferase</keyword>
<dbReference type="GO" id="GO:0003676">
    <property type="term" value="F:nucleic acid binding"/>
    <property type="evidence" value="ECO:0007669"/>
    <property type="project" value="InterPro"/>
</dbReference>
<accession>A0A369XMW7</accession>
<evidence type="ECO:0000259" key="5">
    <source>
        <dbReference type="Pfam" id="PF20465"/>
    </source>
</evidence>
<dbReference type="InterPro" id="IPR046820">
    <property type="entry name" value="MmeI_TRD"/>
</dbReference>
<dbReference type="Gene3D" id="3.40.50.150">
    <property type="entry name" value="Vaccinia Virus protein VP39"/>
    <property type="match status" value="1"/>
</dbReference>
<dbReference type="InterPro" id="IPR046819">
    <property type="entry name" value="MmeI_hel"/>
</dbReference>
<dbReference type="Pfam" id="PF20465">
    <property type="entry name" value="MmeI_hel"/>
    <property type="match status" value="1"/>
</dbReference>
<dbReference type="Proteomes" id="UP000253831">
    <property type="component" value="Unassembled WGS sequence"/>
</dbReference>
<name>A0A369XMW7_9PROT</name>
<dbReference type="InterPro" id="IPR050953">
    <property type="entry name" value="N4_N6_ade-DNA_methylase"/>
</dbReference>
<evidence type="ECO:0000256" key="2">
    <source>
        <dbReference type="ARBA" id="ARBA00022603"/>
    </source>
</evidence>
<dbReference type="GO" id="GO:0032259">
    <property type="term" value="P:methylation"/>
    <property type="evidence" value="ECO:0007669"/>
    <property type="project" value="UniProtKB-KW"/>
</dbReference>
<feature type="domain" description="MmeI-like target recognition" evidence="6">
    <location>
        <begin position="761"/>
        <end position="821"/>
    </location>
</feature>
<comment type="caution">
    <text evidence="8">The sequence shown here is derived from an EMBL/GenBank/DDBJ whole genome shotgun (WGS) entry which is preliminary data.</text>
</comment>
<dbReference type="PANTHER" id="PTHR33841:SF1">
    <property type="entry name" value="DNA METHYLTRANSFERASE A"/>
    <property type="match status" value="1"/>
</dbReference>
<evidence type="ECO:0000256" key="4">
    <source>
        <dbReference type="ARBA" id="ARBA00047942"/>
    </source>
</evidence>
<proteinExistence type="predicted"/>
<evidence type="ECO:0000259" key="7">
    <source>
        <dbReference type="Pfam" id="PF20473"/>
    </source>
</evidence>
<dbReference type="PANTHER" id="PTHR33841">
    <property type="entry name" value="DNA METHYLTRANSFERASE YEEA-RELATED"/>
    <property type="match status" value="1"/>
</dbReference>
<protein>
    <recommendedName>
        <fullName evidence="1">site-specific DNA-methyltransferase (adenine-specific)</fullName>
        <ecNumber evidence="1">2.1.1.72</ecNumber>
    </recommendedName>
</protein>
<evidence type="ECO:0000313" key="9">
    <source>
        <dbReference type="Proteomes" id="UP000253831"/>
    </source>
</evidence>
<evidence type="ECO:0000259" key="6">
    <source>
        <dbReference type="Pfam" id="PF20466"/>
    </source>
</evidence>
<reference evidence="8 9" key="1">
    <citation type="submission" date="2018-05" db="EMBL/GenBank/DDBJ databases">
        <title>Integrated omic analyses show evidence that a Ca. Accumulibacter phosphatis strain performs denitrification under micro-aerobic conditions.</title>
        <authorList>
            <person name="Camejo P.Y."/>
            <person name="Katherine M.D."/>
            <person name="Daniel N.R."/>
        </authorList>
    </citation>
    <scope>NUCLEOTIDE SEQUENCE [LARGE SCALE GENOMIC DNA]</scope>
    <source>
        <strain evidence="8">UW-LDO-IC</strain>
    </source>
</reference>
<dbReference type="PROSITE" id="PS00092">
    <property type="entry name" value="N6_MTASE"/>
    <property type="match status" value="1"/>
</dbReference>
<dbReference type="EMBL" id="QPGA01000025">
    <property type="protein sequence ID" value="RDE50132.1"/>
    <property type="molecule type" value="Genomic_DNA"/>
</dbReference>
<feature type="domain" description="MmeI-like helicase spacer" evidence="5">
    <location>
        <begin position="179"/>
        <end position="248"/>
    </location>
</feature>
<organism evidence="8 9">
    <name type="scientific">Candidatus Accumulibacter meliphilus</name>
    <dbReference type="NCBI Taxonomy" id="2211374"/>
    <lineage>
        <taxon>Bacteria</taxon>
        <taxon>Pseudomonadati</taxon>
        <taxon>Pseudomonadota</taxon>
        <taxon>Betaproteobacteria</taxon>
        <taxon>Candidatus Accumulibacter</taxon>
    </lineage>
</organism>
<evidence type="ECO:0000256" key="1">
    <source>
        <dbReference type="ARBA" id="ARBA00011900"/>
    </source>
</evidence>
<evidence type="ECO:0000313" key="8">
    <source>
        <dbReference type="EMBL" id="RDE50132.1"/>
    </source>
</evidence>
<evidence type="ECO:0000256" key="3">
    <source>
        <dbReference type="ARBA" id="ARBA00022679"/>
    </source>
</evidence>
<dbReference type="GO" id="GO:0009007">
    <property type="term" value="F:site-specific DNA-methyltransferase (adenine-specific) activity"/>
    <property type="evidence" value="ECO:0007669"/>
    <property type="project" value="UniProtKB-EC"/>
</dbReference>
<dbReference type="InterPro" id="IPR002052">
    <property type="entry name" value="DNA_methylase_N6_adenine_CS"/>
</dbReference>